<organism evidence="2 3">
    <name type="scientific">Cnuella takakiae</name>
    <dbReference type="NCBI Taxonomy" id="1302690"/>
    <lineage>
        <taxon>Bacteria</taxon>
        <taxon>Pseudomonadati</taxon>
        <taxon>Bacteroidota</taxon>
        <taxon>Chitinophagia</taxon>
        <taxon>Chitinophagales</taxon>
        <taxon>Chitinophagaceae</taxon>
        <taxon>Cnuella</taxon>
    </lineage>
</organism>
<dbReference type="RefSeq" id="WP_083596405.1">
    <property type="nucleotide sequence ID" value="NZ_FQUO01000004.1"/>
</dbReference>
<dbReference type="Gene3D" id="2.40.160.10">
    <property type="entry name" value="Porin"/>
    <property type="match status" value="1"/>
</dbReference>
<reference evidence="2 3" key="1">
    <citation type="submission" date="2016-11" db="EMBL/GenBank/DDBJ databases">
        <authorList>
            <person name="Jaros S."/>
            <person name="Januszkiewicz K."/>
            <person name="Wedrychowicz H."/>
        </authorList>
    </citation>
    <scope>NUCLEOTIDE SEQUENCE [LARGE SCALE GENOMIC DNA]</scope>
    <source>
        <strain evidence="2 3">DSM 26897</strain>
    </source>
</reference>
<evidence type="ECO:0000313" key="2">
    <source>
        <dbReference type="EMBL" id="SHE99095.1"/>
    </source>
</evidence>
<evidence type="ECO:0000313" key="3">
    <source>
        <dbReference type="Proteomes" id="UP000184368"/>
    </source>
</evidence>
<protein>
    <recommendedName>
        <fullName evidence="4">Porin</fullName>
    </recommendedName>
</protein>
<keyword evidence="1" id="KW-0732">Signal</keyword>
<sequence length="456" mass="50926">MLKFTCKLFSILLLLFLAVNACSQEQKSLTGKDSLNKVIMDSLGAPDRNSNMVGWGSFAPGKGFTVAKTKYGEFNFSAYMLIRYVNQMVDPANRSFTDHTGARQQVDPRQDITMHRALTWFTGWLIDPRLRYGFSLWASGSIQGTQGHVQVTGALHYRFSEHLNLGGGIGSLPGNRSNMGNWPLFLGTDRRMADAYMAPGYGQGIWAEGKIAGRVYYKTMLANNINAVGIDATQLDKRLNTSSTAIWWMPTTGEFGPRSGAFNDYELHAIPATLFSARFTTSTEERFGQVAKPETLENSSIRLSDGTNAFAPNAFAPGVIVDQLNYKMLALEAAVKYKGLAINTEYYFRWLNRFKTYQNAPLPLREVDDQAVQVQVAYQLKPKRLESYLAFSKIFGDYGKPYEIGVGVNIFPFASRNIRLNTEANYLNRAAFGGLFVPYALYQKGTVLHASFEVLF</sequence>
<accession>A0A1M4Y074</accession>
<dbReference type="InterPro" id="IPR023614">
    <property type="entry name" value="Porin_dom_sf"/>
</dbReference>
<evidence type="ECO:0000256" key="1">
    <source>
        <dbReference type="SAM" id="SignalP"/>
    </source>
</evidence>
<feature type="chain" id="PRO_5012883524" description="Porin" evidence="1">
    <location>
        <begin position="22"/>
        <end position="456"/>
    </location>
</feature>
<name>A0A1M4Y074_9BACT</name>
<dbReference type="AlphaFoldDB" id="A0A1M4Y074"/>
<proteinExistence type="predicted"/>
<keyword evidence="3" id="KW-1185">Reference proteome</keyword>
<evidence type="ECO:0008006" key="4">
    <source>
        <dbReference type="Google" id="ProtNLM"/>
    </source>
</evidence>
<gene>
    <name evidence="2" type="ORF">SAMN05444008_104104</name>
</gene>
<feature type="signal peptide" evidence="1">
    <location>
        <begin position="1"/>
        <end position="21"/>
    </location>
</feature>
<dbReference type="EMBL" id="FQUO01000004">
    <property type="protein sequence ID" value="SHE99095.1"/>
    <property type="molecule type" value="Genomic_DNA"/>
</dbReference>
<dbReference type="Proteomes" id="UP000184368">
    <property type="component" value="Unassembled WGS sequence"/>
</dbReference>
<dbReference type="OrthoDB" id="976976at2"/>